<dbReference type="EMBL" id="JAHRIO010026377">
    <property type="protein sequence ID" value="MEQ2166873.1"/>
    <property type="molecule type" value="Genomic_DNA"/>
</dbReference>
<organism evidence="1 2">
    <name type="scientific">Goodea atripinnis</name>
    <dbReference type="NCBI Taxonomy" id="208336"/>
    <lineage>
        <taxon>Eukaryota</taxon>
        <taxon>Metazoa</taxon>
        <taxon>Chordata</taxon>
        <taxon>Craniata</taxon>
        <taxon>Vertebrata</taxon>
        <taxon>Euteleostomi</taxon>
        <taxon>Actinopterygii</taxon>
        <taxon>Neopterygii</taxon>
        <taxon>Teleostei</taxon>
        <taxon>Neoteleostei</taxon>
        <taxon>Acanthomorphata</taxon>
        <taxon>Ovalentaria</taxon>
        <taxon>Atherinomorphae</taxon>
        <taxon>Cyprinodontiformes</taxon>
        <taxon>Goodeidae</taxon>
        <taxon>Goodea</taxon>
    </lineage>
</organism>
<accession>A0ABV0N8G5</accession>
<proteinExistence type="predicted"/>
<name>A0ABV0N8G5_9TELE</name>
<reference evidence="1 2" key="1">
    <citation type="submission" date="2021-06" db="EMBL/GenBank/DDBJ databases">
        <authorList>
            <person name="Palmer J.M."/>
        </authorList>
    </citation>
    <scope>NUCLEOTIDE SEQUENCE [LARGE SCALE GENOMIC DNA]</scope>
    <source>
        <strain evidence="1 2">GA_2019</strain>
        <tissue evidence="1">Muscle</tissue>
    </source>
</reference>
<comment type="caution">
    <text evidence="1">The sequence shown here is derived from an EMBL/GenBank/DDBJ whole genome shotgun (WGS) entry which is preliminary data.</text>
</comment>
<keyword evidence="2" id="KW-1185">Reference proteome</keyword>
<evidence type="ECO:0000313" key="1">
    <source>
        <dbReference type="EMBL" id="MEQ2166873.1"/>
    </source>
</evidence>
<gene>
    <name evidence="1" type="ORF">GOODEAATRI_032847</name>
</gene>
<protein>
    <submittedName>
        <fullName evidence="1">Uncharacterized protein</fullName>
    </submittedName>
</protein>
<sequence length="110" mass="12442">MFTIETEATERLVHVCSYQSLHLWLSHILLLSANLQQLVKQLPPPHFSVMFTTCALLHFVHWKKGMRHWHRKSLSDGFGVFSLVDSIALTGDLVGFLSVKKGVETVITIA</sequence>
<evidence type="ECO:0000313" key="2">
    <source>
        <dbReference type="Proteomes" id="UP001476798"/>
    </source>
</evidence>
<dbReference type="Proteomes" id="UP001476798">
    <property type="component" value="Unassembled WGS sequence"/>
</dbReference>